<sequence length="119" mass="12839">MISAAATSILAFGLTSFIAGASTLYDPHRSLQLLNLPPVALPALRANGLAAIAMGIYYPLAAYQNNIAFFKATIPMRIFTASIFWNQGWHAASLWEALGSVATALALLWDSAREKIKEE</sequence>
<feature type="transmembrane region" description="Helical" evidence="1">
    <location>
        <begin position="39"/>
        <end position="60"/>
    </location>
</feature>
<keyword evidence="3" id="KW-1185">Reference proteome</keyword>
<name>A0A9P8WAT1_9HYPO</name>
<dbReference type="AlphaFoldDB" id="A0A9P8WAT1"/>
<evidence type="ECO:0000313" key="3">
    <source>
        <dbReference type="Proteomes" id="UP000777438"/>
    </source>
</evidence>
<comment type="caution">
    <text evidence="2">The sequence shown here is derived from an EMBL/GenBank/DDBJ whole genome shotgun (WGS) entry which is preliminary data.</text>
</comment>
<evidence type="ECO:0000313" key="2">
    <source>
        <dbReference type="EMBL" id="KAH6892895.1"/>
    </source>
</evidence>
<evidence type="ECO:0000256" key="1">
    <source>
        <dbReference type="SAM" id="Phobius"/>
    </source>
</evidence>
<reference evidence="2 3" key="1">
    <citation type="journal article" date="2021" name="Nat. Commun.">
        <title>Genetic determinants of endophytism in the Arabidopsis root mycobiome.</title>
        <authorList>
            <person name="Mesny F."/>
            <person name="Miyauchi S."/>
            <person name="Thiergart T."/>
            <person name="Pickel B."/>
            <person name="Atanasova L."/>
            <person name="Karlsson M."/>
            <person name="Huettel B."/>
            <person name="Barry K.W."/>
            <person name="Haridas S."/>
            <person name="Chen C."/>
            <person name="Bauer D."/>
            <person name="Andreopoulos W."/>
            <person name="Pangilinan J."/>
            <person name="LaButti K."/>
            <person name="Riley R."/>
            <person name="Lipzen A."/>
            <person name="Clum A."/>
            <person name="Drula E."/>
            <person name="Henrissat B."/>
            <person name="Kohler A."/>
            <person name="Grigoriev I.V."/>
            <person name="Martin F.M."/>
            <person name="Hacquard S."/>
        </authorList>
    </citation>
    <scope>NUCLEOTIDE SEQUENCE [LARGE SCALE GENOMIC DNA]</scope>
    <source>
        <strain evidence="2 3">MPI-CAGE-CH-0241</strain>
    </source>
</reference>
<dbReference type="EMBL" id="JAGPYM010000006">
    <property type="protein sequence ID" value="KAH6892895.1"/>
    <property type="molecule type" value="Genomic_DNA"/>
</dbReference>
<keyword evidence="1" id="KW-0472">Membrane</keyword>
<dbReference type="Proteomes" id="UP000777438">
    <property type="component" value="Unassembled WGS sequence"/>
</dbReference>
<keyword evidence="1" id="KW-0812">Transmembrane</keyword>
<keyword evidence="1" id="KW-1133">Transmembrane helix</keyword>
<dbReference type="OrthoDB" id="10042947at2759"/>
<gene>
    <name evidence="2" type="ORF">B0T10DRAFT_262302</name>
</gene>
<organism evidence="2 3">
    <name type="scientific">Thelonectria olida</name>
    <dbReference type="NCBI Taxonomy" id="1576542"/>
    <lineage>
        <taxon>Eukaryota</taxon>
        <taxon>Fungi</taxon>
        <taxon>Dikarya</taxon>
        <taxon>Ascomycota</taxon>
        <taxon>Pezizomycotina</taxon>
        <taxon>Sordariomycetes</taxon>
        <taxon>Hypocreomycetidae</taxon>
        <taxon>Hypocreales</taxon>
        <taxon>Nectriaceae</taxon>
        <taxon>Thelonectria</taxon>
    </lineage>
</organism>
<accession>A0A9P8WAT1</accession>
<proteinExistence type="predicted"/>
<protein>
    <submittedName>
        <fullName evidence="2">Uncharacterized protein</fullName>
    </submittedName>
</protein>